<protein>
    <submittedName>
        <fullName evidence="2">Uncharacterized protein</fullName>
    </submittedName>
</protein>
<dbReference type="RefSeq" id="XP_007913412.1">
    <property type="nucleotide sequence ID" value="XM_007915221.1"/>
</dbReference>
<dbReference type="Proteomes" id="UP000014074">
    <property type="component" value="Unassembled WGS sequence"/>
</dbReference>
<keyword evidence="3" id="KW-1185">Reference proteome</keyword>
<dbReference type="EMBL" id="KB932956">
    <property type="protein sequence ID" value="EOO01841.1"/>
    <property type="molecule type" value="Genomic_DNA"/>
</dbReference>
<feature type="compositionally biased region" description="Polar residues" evidence="1">
    <location>
        <begin position="149"/>
        <end position="159"/>
    </location>
</feature>
<dbReference type="HOGENOM" id="CLU_691134_0_0_1"/>
<accession>R8BR61</accession>
<reference evidence="3" key="1">
    <citation type="journal article" date="2013" name="Genome Announc.">
        <title>Draft genome sequence of the ascomycete Phaeoacremonium aleophilum strain UCR-PA7, a causal agent of the esca disease complex in grapevines.</title>
        <authorList>
            <person name="Blanco-Ulate B."/>
            <person name="Rolshausen P."/>
            <person name="Cantu D."/>
        </authorList>
    </citation>
    <scope>NUCLEOTIDE SEQUENCE [LARGE SCALE GENOMIC DNA]</scope>
    <source>
        <strain evidence="3">UCR-PA7</strain>
    </source>
</reference>
<name>R8BR61_PHAM7</name>
<proteinExistence type="predicted"/>
<dbReference type="GeneID" id="19322943"/>
<sequence length="399" mass="44260">MELTGRDNLKAWVSGPLPPGLPTCLEPFLHCQVTDECIRLLVPPAVFGSDEEEEESEKEDKEKTKEEVAVVEHGHGGRRDVLHGGDDSLQWQLKLQHLRYEYDRTNHVLSVLTLLDRADGVTQATVSLKAQLAASQNDDEDDDRNQRNGPTDNYDNNELSSSSPPPHQQRHASLLSDLDKTHFLLDTLSSIERLGNHPISVCAGGYTSKSPDESFGTPHDPSVVILISMCRSFNNAVQEAAKDYLYASAGAVARVIVLDFQYKGRDTVCSDHPARLAGVALRKANGRAQPYLEFDALLDHEVSPDASPQMAIPLDAFVSKAHRPAVATLGESIAIPRPALAAIAGKVKAYYSEPRRGGDACRKQLRREYASQPPLTDFTWEREKEEVEVHKHKHKRRLD</sequence>
<evidence type="ECO:0000256" key="1">
    <source>
        <dbReference type="SAM" id="MobiDB-lite"/>
    </source>
</evidence>
<dbReference type="AlphaFoldDB" id="R8BR61"/>
<organism evidence="2 3">
    <name type="scientific">Phaeoacremonium minimum (strain UCR-PA7)</name>
    <name type="common">Esca disease fungus</name>
    <name type="synonym">Togninia minima</name>
    <dbReference type="NCBI Taxonomy" id="1286976"/>
    <lineage>
        <taxon>Eukaryota</taxon>
        <taxon>Fungi</taxon>
        <taxon>Dikarya</taxon>
        <taxon>Ascomycota</taxon>
        <taxon>Pezizomycotina</taxon>
        <taxon>Sordariomycetes</taxon>
        <taxon>Sordariomycetidae</taxon>
        <taxon>Togniniales</taxon>
        <taxon>Togniniaceae</taxon>
        <taxon>Phaeoacremonium</taxon>
    </lineage>
</organism>
<feature type="region of interest" description="Disordered" evidence="1">
    <location>
        <begin position="132"/>
        <end position="172"/>
    </location>
</feature>
<evidence type="ECO:0000313" key="2">
    <source>
        <dbReference type="EMBL" id="EOO01841.1"/>
    </source>
</evidence>
<dbReference type="KEGG" id="tmn:UCRPA7_2671"/>
<evidence type="ECO:0000313" key="3">
    <source>
        <dbReference type="Proteomes" id="UP000014074"/>
    </source>
</evidence>
<gene>
    <name evidence="2" type="ORF">UCRPA7_2671</name>
</gene>